<gene>
    <name evidence="2" type="ORF">BpHYR1_004643</name>
</gene>
<dbReference type="Proteomes" id="UP000276133">
    <property type="component" value="Unassembled WGS sequence"/>
</dbReference>
<dbReference type="EMBL" id="REGN01001907">
    <property type="protein sequence ID" value="RNA31710.1"/>
    <property type="molecule type" value="Genomic_DNA"/>
</dbReference>
<evidence type="ECO:0000256" key="1">
    <source>
        <dbReference type="SAM" id="MobiDB-lite"/>
    </source>
</evidence>
<accession>A0A3M7S812</accession>
<reference evidence="2 3" key="1">
    <citation type="journal article" date="2018" name="Sci. Rep.">
        <title>Genomic signatures of local adaptation to the degree of environmental predictability in rotifers.</title>
        <authorList>
            <person name="Franch-Gras L."/>
            <person name="Hahn C."/>
            <person name="Garcia-Roger E.M."/>
            <person name="Carmona M.J."/>
            <person name="Serra M."/>
            <person name="Gomez A."/>
        </authorList>
    </citation>
    <scope>NUCLEOTIDE SEQUENCE [LARGE SCALE GENOMIC DNA]</scope>
    <source>
        <strain evidence="2">HYR1</strain>
    </source>
</reference>
<comment type="caution">
    <text evidence="2">The sequence shown here is derived from an EMBL/GenBank/DDBJ whole genome shotgun (WGS) entry which is preliminary data.</text>
</comment>
<organism evidence="2 3">
    <name type="scientific">Brachionus plicatilis</name>
    <name type="common">Marine rotifer</name>
    <name type="synonym">Brachionus muelleri</name>
    <dbReference type="NCBI Taxonomy" id="10195"/>
    <lineage>
        <taxon>Eukaryota</taxon>
        <taxon>Metazoa</taxon>
        <taxon>Spiralia</taxon>
        <taxon>Gnathifera</taxon>
        <taxon>Rotifera</taxon>
        <taxon>Eurotatoria</taxon>
        <taxon>Monogononta</taxon>
        <taxon>Pseudotrocha</taxon>
        <taxon>Ploima</taxon>
        <taxon>Brachionidae</taxon>
        <taxon>Brachionus</taxon>
    </lineage>
</organism>
<dbReference type="AlphaFoldDB" id="A0A3M7S812"/>
<evidence type="ECO:0000313" key="2">
    <source>
        <dbReference type="EMBL" id="RNA31710.1"/>
    </source>
</evidence>
<sequence>MQHKCLIAEHVTKWNNSQKTFIAGFCWFSFKLIETKQDLIKNRVDFNSAMFALSLLFLSIYSTNKLKINKLFAYVLCSIGRIFHWFSKPHLTKFNIFFNILNKALKNWCSKSTSNLVPDSSPSASQPAKNSHSTGMYPRQSNTTMVLKLSESSLLYGLSDSGKIYAKYASHLNNRTSFYDNILNVKNYKMFLNKLIYELAN</sequence>
<name>A0A3M7S812_BRAPC</name>
<evidence type="ECO:0000313" key="3">
    <source>
        <dbReference type="Proteomes" id="UP000276133"/>
    </source>
</evidence>
<feature type="region of interest" description="Disordered" evidence="1">
    <location>
        <begin position="115"/>
        <end position="139"/>
    </location>
</feature>
<keyword evidence="3" id="KW-1185">Reference proteome</keyword>
<protein>
    <submittedName>
        <fullName evidence="2">Uncharacterized protein</fullName>
    </submittedName>
</protein>
<proteinExistence type="predicted"/>